<dbReference type="SUPFAM" id="SSF57667">
    <property type="entry name" value="beta-beta-alpha zinc fingers"/>
    <property type="match status" value="1"/>
</dbReference>
<evidence type="ECO:0000256" key="4">
    <source>
        <dbReference type="PROSITE-ProRule" id="PRU00027"/>
    </source>
</evidence>
<sequence length="146" mass="15854">MPLSFVESSDTPLASDGENSEIMGYVISESAGNNDRNKEPGDMGMLELLQQIEGVGIGGKTNIDTPVIPPPVMASNKSVAWLHFDPITMPSGIKKNKCKHCNKLMSVQKKKTTTHLIRHLKEACPMRHKIFLKPLNQAAASGDASN</sequence>
<dbReference type="GO" id="GO:0005634">
    <property type="term" value="C:nucleus"/>
    <property type="evidence" value="ECO:0007669"/>
    <property type="project" value="TreeGrafter"/>
</dbReference>
<evidence type="ECO:0000313" key="6">
    <source>
        <dbReference type="EMBL" id="GAA0169056.1"/>
    </source>
</evidence>
<organism evidence="6 7">
    <name type="scientific">Lithospermum erythrorhizon</name>
    <name type="common">Purple gromwell</name>
    <name type="synonym">Lithospermum officinale var. erythrorhizon</name>
    <dbReference type="NCBI Taxonomy" id="34254"/>
    <lineage>
        <taxon>Eukaryota</taxon>
        <taxon>Viridiplantae</taxon>
        <taxon>Streptophyta</taxon>
        <taxon>Embryophyta</taxon>
        <taxon>Tracheophyta</taxon>
        <taxon>Spermatophyta</taxon>
        <taxon>Magnoliopsida</taxon>
        <taxon>eudicotyledons</taxon>
        <taxon>Gunneridae</taxon>
        <taxon>Pentapetalae</taxon>
        <taxon>asterids</taxon>
        <taxon>lamiids</taxon>
        <taxon>Boraginales</taxon>
        <taxon>Boraginaceae</taxon>
        <taxon>Boraginoideae</taxon>
        <taxon>Lithospermeae</taxon>
        <taxon>Lithospermum</taxon>
    </lineage>
</organism>
<dbReference type="PROSITE" id="PS50808">
    <property type="entry name" value="ZF_BED"/>
    <property type="match status" value="1"/>
</dbReference>
<dbReference type="GO" id="GO:0008270">
    <property type="term" value="F:zinc ion binding"/>
    <property type="evidence" value="ECO:0007669"/>
    <property type="project" value="UniProtKB-KW"/>
</dbReference>
<dbReference type="Proteomes" id="UP001454036">
    <property type="component" value="Unassembled WGS sequence"/>
</dbReference>
<dbReference type="Pfam" id="PF02892">
    <property type="entry name" value="zf-BED"/>
    <property type="match status" value="1"/>
</dbReference>
<protein>
    <recommendedName>
        <fullName evidence="5">BED-type domain-containing protein</fullName>
    </recommendedName>
</protein>
<evidence type="ECO:0000313" key="7">
    <source>
        <dbReference type="Proteomes" id="UP001454036"/>
    </source>
</evidence>
<comment type="caution">
    <text evidence="6">The sequence shown here is derived from an EMBL/GenBank/DDBJ whole genome shotgun (WGS) entry which is preliminary data.</text>
</comment>
<dbReference type="InterPro" id="IPR003656">
    <property type="entry name" value="Znf_BED"/>
</dbReference>
<dbReference type="GO" id="GO:0006357">
    <property type="term" value="P:regulation of transcription by RNA polymerase II"/>
    <property type="evidence" value="ECO:0007669"/>
    <property type="project" value="TreeGrafter"/>
</dbReference>
<evidence type="ECO:0000256" key="2">
    <source>
        <dbReference type="ARBA" id="ARBA00022771"/>
    </source>
</evidence>
<reference evidence="6 7" key="1">
    <citation type="submission" date="2024-01" db="EMBL/GenBank/DDBJ databases">
        <title>The complete chloroplast genome sequence of Lithospermum erythrorhizon: insights into the phylogenetic relationship among Boraginaceae species and the maternal lineages of purple gromwells.</title>
        <authorList>
            <person name="Okada T."/>
            <person name="Watanabe K."/>
        </authorList>
    </citation>
    <scope>NUCLEOTIDE SEQUENCE [LARGE SCALE GENOMIC DNA]</scope>
</reference>
<keyword evidence="7" id="KW-1185">Reference proteome</keyword>
<keyword evidence="1" id="KW-0479">Metal-binding</keyword>
<name>A0AAV3R1H7_LITER</name>
<feature type="domain" description="BED-type" evidence="5">
    <location>
        <begin position="75"/>
        <end position="135"/>
    </location>
</feature>
<dbReference type="SMART" id="SM00614">
    <property type="entry name" value="ZnF_BED"/>
    <property type="match status" value="1"/>
</dbReference>
<evidence type="ECO:0000259" key="5">
    <source>
        <dbReference type="PROSITE" id="PS50808"/>
    </source>
</evidence>
<evidence type="ECO:0000256" key="3">
    <source>
        <dbReference type="ARBA" id="ARBA00022833"/>
    </source>
</evidence>
<dbReference type="AlphaFoldDB" id="A0AAV3R1H7"/>
<dbReference type="GO" id="GO:1990837">
    <property type="term" value="F:sequence-specific double-stranded DNA binding"/>
    <property type="evidence" value="ECO:0007669"/>
    <property type="project" value="TreeGrafter"/>
</dbReference>
<gene>
    <name evidence="6" type="ORF">LIER_23619</name>
</gene>
<keyword evidence="2 4" id="KW-0863">Zinc-finger</keyword>
<dbReference type="InterPro" id="IPR053031">
    <property type="entry name" value="Cuticle_assoc_protein"/>
</dbReference>
<dbReference type="EMBL" id="BAABME010006693">
    <property type="protein sequence ID" value="GAA0169056.1"/>
    <property type="molecule type" value="Genomic_DNA"/>
</dbReference>
<keyword evidence="3" id="KW-0862">Zinc</keyword>
<dbReference type="InterPro" id="IPR036236">
    <property type="entry name" value="Znf_C2H2_sf"/>
</dbReference>
<proteinExistence type="predicted"/>
<evidence type="ECO:0000256" key="1">
    <source>
        <dbReference type="ARBA" id="ARBA00022723"/>
    </source>
</evidence>
<dbReference type="PANTHER" id="PTHR34396">
    <property type="entry name" value="OS03G0264950 PROTEIN-RELATED"/>
    <property type="match status" value="1"/>
</dbReference>
<dbReference type="PANTHER" id="PTHR34396:SF25">
    <property type="entry name" value="BOUNDARY ELEMENT ASSOCIATED FACTOR"/>
    <property type="match status" value="1"/>
</dbReference>
<accession>A0AAV3R1H7</accession>